<dbReference type="RefSeq" id="WP_205104260.1">
    <property type="nucleotide sequence ID" value="NZ_JACJJG010000024.1"/>
</dbReference>
<keyword evidence="2" id="KW-1185">Reference proteome</keyword>
<comment type="caution">
    <text evidence="1">The sequence shown here is derived from an EMBL/GenBank/DDBJ whole genome shotgun (WGS) entry which is preliminary data.</text>
</comment>
<name>A0A938WSV1_9BACT</name>
<dbReference type="NCBIfam" id="TIGR04131">
    <property type="entry name" value="Bac_Flav_CTERM"/>
    <property type="match status" value="1"/>
</dbReference>
<dbReference type="Proteomes" id="UP000706891">
    <property type="component" value="Unassembled WGS sequence"/>
</dbReference>
<gene>
    <name evidence="1" type="ORF">H6A34_06330</name>
</gene>
<proteinExistence type="predicted"/>
<organism evidence="1 2">
    <name type="scientific">Marseilla massiliensis</name>
    <dbReference type="NCBI Taxonomy" id="1841864"/>
    <lineage>
        <taxon>Bacteria</taxon>
        <taxon>Pseudomonadati</taxon>
        <taxon>Bacteroidota</taxon>
        <taxon>Bacteroidia</taxon>
        <taxon>Bacteroidales</taxon>
        <taxon>Prevotellaceae</taxon>
        <taxon>Marseilla</taxon>
    </lineage>
</organism>
<sequence length="227" mass="25613">MLIMPACAQTDSEVPTINPTATYTTDDGEEESEDYSGNAPLPGVFRANPENVGEYTASYEWHFTLEGEESPYLTRYEEDTEYTFTQAGTHNIVLYATFVNGTDTIAYTEEYWAERGPLRVSISESQLEMPNAFSPNGDGINDIYKAKSNYQSIVEFHAYIFNRWGQKLYEWNDPAGGWDGKYKGKDVAQGVYFVLVKARGADGREFNIKRDVNLLRGYTESTGTITE</sequence>
<dbReference type="InterPro" id="IPR035986">
    <property type="entry name" value="PKD_dom_sf"/>
</dbReference>
<dbReference type="SUPFAM" id="SSF49299">
    <property type="entry name" value="PKD domain"/>
    <property type="match status" value="1"/>
</dbReference>
<evidence type="ECO:0000313" key="2">
    <source>
        <dbReference type="Proteomes" id="UP000706891"/>
    </source>
</evidence>
<protein>
    <submittedName>
        <fullName evidence="1">Gliding motility-associated C-terminal domain-containing protein</fullName>
    </submittedName>
</protein>
<accession>A0A938WSV1</accession>
<reference evidence="1" key="2">
    <citation type="journal article" date="2021" name="Sci. Rep.">
        <title>The distribution of antibiotic resistance genes in chicken gut microbiota commensals.</title>
        <authorList>
            <person name="Juricova H."/>
            <person name="Matiasovicova J."/>
            <person name="Kubasova T."/>
            <person name="Cejkova D."/>
            <person name="Rychlik I."/>
        </authorList>
    </citation>
    <scope>NUCLEOTIDE SEQUENCE</scope>
    <source>
        <strain evidence="1">An824</strain>
    </source>
</reference>
<dbReference type="Pfam" id="PF13585">
    <property type="entry name" value="CHU_C"/>
    <property type="match status" value="1"/>
</dbReference>
<dbReference type="EMBL" id="JACJJG010000024">
    <property type="protein sequence ID" value="MBM6673488.1"/>
    <property type="molecule type" value="Genomic_DNA"/>
</dbReference>
<dbReference type="AlphaFoldDB" id="A0A938WSV1"/>
<reference evidence="1" key="1">
    <citation type="submission" date="2020-08" db="EMBL/GenBank/DDBJ databases">
        <authorList>
            <person name="Cejkova D."/>
            <person name="Kubasova T."/>
            <person name="Jahodarova E."/>
            <person name="Rychlik I."/>
        </authorList>
    </citation>
    <scope>NUCLEOTIDE SEQUENCE</scope>
    <source>
        <strain evidence="1">An824</strain>
    </source>
</reference>
<dbReference type="InterPro" id="IPR026341">
    <property type="entry name" value="T9SS_type_B"/>
</dbReference>
<evidence type="ECO:0000313" key="1">
    <source>
        <dbReference type="EMBL" id="MBM6673488.1"/>
    </source>
</evidence>